<evidence type="ECO:0000259" key="4">
    <source>
        <dbReference type="PROSITE" id="PS50110"/>
    </source>
</evidence>
<dbReference type="OrthoDB" id="9809318at2"/>
<dbReference type="InterPro" id="IPR007492">
    <property type="entry name" value="LytTR_DNA-bd_dom"/>
</dbReference>
<dbReference type="SMART" id="SM00850">
    <property type="entry name" value="LytTR"/>
    <property type="match status" value="1"/>
</dbReference>
<dbReference type="GO" id="GO:0003677">
    <property type="term" value="F:DNA binding"/>
    <property type="evidence" value="ECO:0007669"/>
    <property type="project" value="InterPro"/>
</dbReference>
<dbReference type="GO" id="GO:0000156">
    <property type="term" value="F:phosphorelay response regulator activity"/>
    <property type="evidence" value="ECO:0007669"/>
    <property type="project" value="InterPro"/>
</dbReference>
<dbReference type="InterPro" id="IPR011006">
    <property type="entry name" value="CheY-like_superfamily"/>
</dbReference>
<name>A0A4R2KC22_9FIRM</name>
<evidence type="ECO:0000256" key="2">
    <source>
        <dbReference type="ARBA" id="ARBA00024867"/>
    </source>
</evidence>
<evidence type="ECO:0000259" key="5">
    <source>
        <dbReference type="PROSITE" id="PS50930"/>
    </source>
</evidence>
<dbReference type="Pfam" id="PF04397">
    <property type="entry name" value="LytTR"/>
    <property type="match status" value="1"/>
</dbReference>
<gene>
    <name evidence="6" type="ORF">EV214_12624</name>
</gene>
<keyword evidence="7" id="KW-1185">Reference proteome</keyword>
<feature type="modified residue" description="4-aspartylphosphate" evidence="3">
    <location>
        <position position="54"/>
    </location>
</feature>
<dbReference type="SUPFAM" id="SSF52172">
    <property type="entry name" value="CheY-like"/>
    <property type="match status" value="1"/>
</dbReference>
<dbReference type="PANTHER" id="PTHR37299:SF1">
    <property type="entry name" value="STAGE 0 SPORULATION PROTEIN A HOMOLOG"/>
    <property type="match status" value="1"/>
</dbReference>
<proteinExistence type="predicted"/>
<dbReference type="InterPro" id="IPR001789">
    <property type="entry name" value="Sig_transdc_resp-reg_receiver"/>
</dbReference>
<evidence type="ECO:0000313" key="6">
    <source>
        <dbReference type="EMBL" id="TCO70404.1"/>
    </source>
</evidence>
<dbReference type="AlphaFoldDB" id="A0A4R2KC22"/>
<dbReference type="PROSITE" id="PS50930">
    <property type="entry name" value="HTH_LYTTR"/>
    <property type="match status" value="1"/>
</dbReference>
<comment type="caution">
    <text evidence="6">The sequence shown here is derived from an EMBL/GenBank/DDBJ whole genome shotgun (WGS) entry which is preliminary data.</text>
</comment>
<feature type="domain" description="Response regulatory" evidence="4">
    <location>
        <begin position="3"/>
        <end position="117"/>
    </location>
</feature>
<reference evidence="6 7" key="1">
    <citation type="submission" date="2019-03" db="EMBL/GenBank/DDBJ databases">
        <title>Genomic Encyclopedia of Type Strains, Phase IV (KMG-IV): sequencing the most valuable type-strain genomes for metagenomic binning, comparative biology and taxonomic classification.</title>
        <authorList>
            <person name="Goeker M."/>
        </authorList>
    </citation>
    <scope>NUCLEOTIDE SEQUENCE [LARGE SCALE GENOMIC DNA]</scope>
    <source>
        <strain evidence="6 7">DSM 102940</strain>
    </source>
</reference>
<dbReference type="Gene3D" id="3.40.50.2300">
    <property type="match status" value="1"/>
</dbReference>
<dbReference type="Gene3D" id="2.40.50.1020">
    <property type="entry name" value="LytTr DNA-binding domain"/>
    <property type="match status" value="1"/>
</dbReference>
<dbReference type="InterPro" id="IPR046947">
    <property type="entry name" value="LytR-like"/>
</dbReference>
<dbReference type="EMBL" id="SLWV01000026">
    <property type="protein sequence ID" value="TCO70404.1"/>
    <property type="molecule type" value="Genomic_DNA"/>
</dbReference>
<dbReference type="SMART" id="SM00448">
    <property type="entry name" value="REC"/>
    <property type="match status" value="1"/>
</dbReference>
<dbReference type="PROSITE" id="PS50110">
    <property type="entry name" value="RESPONSE_REGULATORY"/>
    <property type="match status" value="1"/>
</dbReference>
<sequence>MMNILICDDDQYTRKMLGKIISQNPFIDKVFTAEDGVQAVDIIKKESVDIALMDIGMPNLDGIDAAKIMSKLSSKTRFVFITAYMEHAIESFSVHPYDYLLKPIDISKFKDTLNNLITISMDNLKENGIDKIIIKDKIKISVIPLEDILYFEKVSRDVSVYTNKEIYTLDKTLAELENKLNSNFFRVHQSFIINIEKIKTIKNMGNRSYQIEFIGSKKVALMSRYKFEELKKKIVTF</sequence>
<comment type="function">
    <text evidence="2">May play the central regulatory role in sporulation. It may be an element of the effector pathway responsible for the activation of sporulation genes in response to nutritional stress. Spo0A may act in concert with spo0H (a sigma factor) to control the expression of some genes that are critical to the sporulation process.</text>
</comment>
<protein>
    <recommendedName>
        <fullName evidence="1">Stage 0 sporulation protein A homolog</fullName>
    </recommendedName>
</protein>
<organism evidence="6 7">
    <name type="scientific">Marinisporobacter balticus</name>
    <dbReference type="NCBI Taxonomy" id="2018667"/>
    <lineage>
        <taxon>Bacteria</taxon>
        <taxon>Bacillati</taxon>
        <taxon>Bacillota</taxon>
        <taxon>Clostridia</taxon>
        <taxon>Peptostreptococcales</taxon>
        <taxon>Thermotaleaceae</taxon>
        <taxon>Marinisporobacter</taxon>
    </lineage>
</organism>
<feature type="domain" description="HTH LytTR-type" evidence="5">
    <location>
        <begin position="132"/>
        <end position="236"/>
    </location>
</feature>
<dbReference type="Proteomes" id="UP000294919">
    <property type="component" value="Unassembled WGS sequence"/>
</dbReference>
<accession>A0A4R2KC22</accession>
<keyword evidence="3" id="KW-0597">Phosphoprotein</keyword>
<dbReference type="Pfam" id="PF00072">
    <property type="entry name" value="Response_reg"/>
    <property type="match status" value="1"/>
</dbReference>
<evidence type="ECO:0000313" key="7">
    <source>
        <dbReference type="Proteomes" id="UP000294919"/>
    </source>
</evidence>
<dbReference type="PANTHER" id="PTHR37299">
    <property type="entry name" value="TRANSCRIPTIONAL REGULATOR-RELATED"/>
    <property type="match status" value="1"/>
</dbReference>
<evidence type="ECO:0000256" key="1">
    <source>
        <dbReference type="ARBA" id="ARBA00018672"/>
    </source>
</evidence>
<evidence type="ECO:0000256" key="3">
    <source>
        <dbReference type="PROSITE-ProRule" id="PRU00169"/>
    </source>
</evidence>